<feature type="region of interest" description="Disordered" evidence="1">
    <location>
        <begin position="18"/>
        <end position="109"/>
    </location>
</feature>
<evidence type="ECO:0000313" key="2">
    <source>
        <dbReference type="EMBL" id="KAK3342379.1"/>
    </source>
</evidence>
<evidence type="ECO:0000313" key="3">
    <source>
        <dbReference type="Proteomes" id="UP001278500"/>
    </source>
</evidence>
<evidence type="ECO:0000256" key="1">
    <source>
        <dbReference type="SAM" id="MobiDB-lite"/>
    </source>
</evidence>
<sequence length="237" mass="26531">MAPTAGFPTLADSLEARVDLIWMPDNNDQSSPPDSPGPSTSAQSDHIPESEDGDEGVHNNTDVEHSTQDTSSHVDNTELSQASGSNDMSSNTALSDSVSSNTQDATEDDDDVQEILQAPDVPPPSEETLRSQAIAWMEATYSDVPNGEVIQPPPCYAYSRTEHPERPRIWIKDFFTGHVRPRRLVNDRLVDMSRAERERWANQQRRIRGEPAGSAWQILRRCGHGRCNEIRWEQRLK</sequence>
<comment type="caution">
    <text evidence="2">The sequence shown here is derived from an EMBL/GenBank/DDBJ whole genome shotgun (WGS) entry which is preliminary data.</text>
</comment>
<dbReference type="AlphaFoldDB" id="A0AAE0JBZ6"/>
<feature type="compositionally biased region" description="Low complexity" evidence="1">
    <location>
        <begin position="24"/>
        <end position="41"/>
    </location>
</feature>
<reference evidence="2" key="1">
    <citation type="journal article" date="2023" name="Mol. Phylogenet. Evol.">
        <title>Genome-scale phylogeny and comparative genomics of the fungal order Sordariales.</title>
        <authorList>
            <person name="Hensen N."/>
            <person name="Bonometti L."/>
            <person name="Westerberg I."/>
            <person name="Brannstrom I.O."/>
            <person name="Guillou S."/>
            <person name="Cros-Aarteil S."/>
            <person name="Calhoun S."/>
            <person name="Haridas S."/>
            <person name="Kuo A."/>
            <person name="Mondo S."/>
            <person name="Pangilinan J."/>
            <person name="Riley R."/>
            <person name="LaButti K."/>
            <person name="Andreopoulos B."/>
            <person name="Lipzen A."/>
            <person name="Chen C."/>
            <person name="Yan M."/>
            <person name="Daum C."/>
            <person name="Ng V."/>
            <person name="Clum A."/>
            <person name="Steindorff A."/>
            <person name="Ohm R.A."/>
            <person name="Martin F."/>
            <person name="Silar P."/>
            <person name="Natvig D.O."/>
            <person name="Lalanne C."/>
            <person name="Gautier V."/>
            <person name="Ament-Velasquez S.L."/>
            <person name="Kruys A."/>
            <person name="Hutchinson M.I."/>
            <person name="Powell A.J."/>
            <person name="Barry K."/>
            <person name="Miller A.N."/>
            <person name="Grigoriev I.V."/>
            <person name="Debuchy R."/>
            <person name="Gladieux P."/>
            <person name="Hiltunen Thoren M."/>
            <person name="Johannesson H."/>
        </authorList>
    </citation>
    <scope>NUCLEOTIDE SEQUENCE</scope>
    <source>
        <strain evidence="2">CBS 560.94</strain>
    </source>
</reference>
<dbReference type="RefSeq" id="XP_062680172.1">
    <property type="nucleotide sequence ID" value="XM_062824764.1"/>
</dbReference>
<keyword evidence="3" id="KW-1185">Reference proteome</keyword>
<dbReference type="GeneID" id="87861918"/>
<gene>
    <name evidence="2" type="ORF">B0H65DRAFT_428489</name>
</gene>
<organism evidence="2 3">
    <name type="scientific">Neurospora tetraspora</name>
    <dbReference type="NCBI Taxonomy" id="94610"/>
    <lineage>
        <taxon>Eukaryota</taxon>
        <taxon>Fungi</taxon>
        <taxon>Dikarya</taxon>
        <taxon>Ascomycota</taxon>
        <taxon>Pezizomycotina</taxon>
        <taxon>Sordariomycetes</taxon>
        <taxon>Sordariomycetidae</taxon>
        <taxon>Sordariales</taxon>
        <taxon>Sordariaceae</taxon>
        <taxon>Neurospora</taxon>
    </lineage>
</organism>
<feature type="compositionally biased region" description="Polar residues" evidence="1">
    <location>
        <begin position="68"/>
        <end position="104"/>
    </location>
</feature>
<name>A0AAE0JBZ6_9PEZI</name>
<reference evidence="2" key="2">
    <citation type="submission" date="2023-06" db="EMBL/GenBank/DDBJ databases">
        <authorList>
            <consortium name="Lawrence Berkeley National Laboratory"/>
            <person name="Haridas S."/>
            <person name="Hensen N."/>
            <person name="Bonometti L."/>
            <person name="Westerberg I."/>
            <person name="Brannstrom I.O."/>
            <person name="Guillou S."/>
            <person name="Cros-Aarteil S."/>
            <person name="Calhoun S."/>
            <person name="Kuo A."/>
            <person name="Mondo S."/>
            <person name="Pangilinan J."/>
            <person name="Riley R."/>
            <person name="Labutti K."/>
            <person name="Andreopoulos B."/>
            <person name="Lipzen A."/>
            <person name="Chen C."/>
            <person name="Yanf M."/>
            <person name="Daum C."/>
            <person name="Ng V."/>
            <person name="Clum A."/>
            <person name="Steindorff A."/>
            <person name="Ohm R."/>
            <person name="Martin F."/>
            <person name="Silar P."/>
            <person name="Natvig D."/>
            <person name="Lalanne C."/>
            <person name="Gautier V."/>
            <person name="Ament-Velasquez S.L."/>
            <person name="Kruys A."/>
            <person name="Hutchinson M.I."/>
            <person name="Powell A.J."/>
            <person name="Barry K."/>
            <person name="Miller A.N."/>
            <person name="Grigoriev I.V."/>
            <person name="Debuchy R."/>
            <person name="Gladieux P."/>
            <person name="Thoren M.H."/>
            <person name="Johannesson H."/>
        </authorList>
    </citation>
    <scope>NUCLEOTIDE SEQUENCE</scope>
    <source>
        <strain evidence="2">CBS 560.94</strain>
    </source>
</reference>
<dbReference type="Proteomes" id="UP001278500">
    <property type="component" value="Unassembled WGS sequence"/>
</dbReference>
<protein>
    <submittedName>
        <fullName evidence="2">Uncharacterized protein</fullName>
    </submittedName>
</protein>
<accession>A0AAE0JBZ6</accession>
<dbReference type="EMBL" id="JAUEPP010000005">
    <property type="protein sequence ID" value="KAK3342379.1"/>
    <property type="molecule type" value="Genomic_DNA"/>
</dbReference>
<proteinExistence type="predicted"/>
<feature type="compositionally biased region" description="Basic and acidic residues" evidence="1">
    <location>
        <begin position="55"/>
        <end position="67"/>
    </location>
</feature>